<dbReference type="InterPro" id="IPR056599">
    <property type="entry name" value="AAA_lid_fung"/>
</dbReference>
<feature type="domain" description="AAA+ ATPase" evidence="2">
    <location>
        <begin position="558"/>
        <end position="682"/>
    </location>
</feature>
<keyword evidence="4" id="KW-1185">Reference proteome</keyword>
<feature type="compositionally biased region" description="Pro residues" evidence="1">
    <location>
        <begin position="22"/>
        <end position="38"/>
    </location>
</feature>
<dbReference type="Pfam" id="PF22942">
    <property type="entry name" value="DUF7025"/>
    <property type="match status" value="1"/>
</dbReference>
<dbReference type="SMART" id="SM00382">
    <property type="entry name" value="AAA"/>
    <property type="match status" value="1"/>
</dbReference>
<evidence type="ECO:0000256" key="1">
    <source>
        <dbReference type="SAM" id="MobiDB-lite"/>
    </source>
</evidence>
<organism evidence="3 4">
    <name type="scientific">Cryoendolithus antarcticus</name>
    <dbReference type="NCBI Taxonomy" id="1507870"/>
    <lineage>
        <taxon>Eukaryota</taxon>
        <taxon>Fungi</taxon>
        <taxon>Dikarya</taxon>
        <taxon>Ascomycota</taxon>
        <taxon>Pezizomycotina</taxon>
        <taxon>Dothideomycetes</taxon>
        <taxon>Dothideomycetidae</taxon>
        <taxon>Cladosporiales</taxon>
        <taxon>Cladosporiaceae</taxon>
        <taxon>Cryoendolithus</taxon>
    </lineage>
</organism>
<dbReference type="EMBL" id="NAJO01000003">
    <property type="protein sequence ID" value="OQO13483.1"/>
    <property type="molecule type" value="Genomic_DNA"/>
</dbReference>
<feature type="region of interest" description="Disordered" evidence="1">
    <location>
        <begin position="1"/>
        <end position="83"/>
    </location>
</feature>
<dbReference type="InterPro" id="IPR003593">
    <property type="entry name" value="AAA+_ATPase"/>
</dbReference>
<feature type="compositionally biased region" description="Basic and acidic residues" evidence="1">
    <location>
        <begin position="806"/>
        <end position="824"/>
    </location>
</feature>
<sequence>MPARDRRTRTRRRHGGRGRSYSPPPPPRPHRTIPPSPPRYDRRRSRSPSVDYGQRPVYLVRCQANPTPFTPDEDSGERADGPPQALVRYRAVYKHERTGGIVYQATSTKPLDPPKEESRQVASAFDVVTEYFAVYSPRPVDGWQDRPRYPSVPGTPVPEEDRNFSSRDDDKLEIHSSAIIHALQQVVAYWPGLNLLSPIFFSTEPHIFLVHHLEKLRKFRNDHAPGHTLDLCEKAADMYEHLGLLDDYLGAEVMPGIAIERARHERSFATFEFMWLLFKPGTETLVKFKDDKNRNFVPFLRGGIVHSIDLMTTANDKYWQVKIENLTFDGTAVGKGELTQYIDAFEGESAILDMDLIPADWPGHSENGKPVADVLREKGRQAFRLLSPRCMTSVGKSLEFPYNDVDGLVMVDMRTFYTDQPDERPYVIPKNQIKIGVTDCNCPVCTKRKAAAAVEKPYVEFSELDNLEIGMELTDQMSFLYSSRLYVFHFGSRTWELLDVEDLRKAQFKFEVLDTLVMRPERINMLKALSKKYMRSEDGNEDQRSAFWSADFIENKGKSQIVLLHGKPGVGKTYTAECIAEYTRRPLITLTCADIGTDPEEVELNLEYHFTSARDWGALVLIDEADIYMEKRSSNDLVRNSLVAGFLRALEVYEGMLFLTTNRVGAFDDAFTSRRLYYNPLSDSDRQRIWSAFISKLTRERRKDIRVTIGAREYISGPVIKALDLNGREIRNAFQTAVALAEYEAVRDEEGMIMVEEHHVQQVAEMSREFRLYLNELHKGDEEKRAARAFERLDRWLDGNEANGSTDRDGGAKDVRVGAERPKR</sequence>
<dbReference type="GO" id="GO:0016887">
    <property type="term" value="F:ATP hydrolysis activity"/>
    <property type="evidence" value="ECO:0007669"/>
    <property type="project" value="InterPro"/>
</dbReference>
<dbReference type="AlphaFoldDB" id="A0A1V8TQ20"/>
<dbReference type="STRING" id="1507870.A0A1V8TQ20"/>
<protein>
    <recommendedName>
        <fullName evidence="2">AAA+ ATPase domain-containing protein</fullName>
    </recommendedName>
</protein>
<dbReference type="InParanoid" id="A0A1V8TQ20"/>
<dbReference type="Pfam" id="PF23232">
    <property type="entry name" value="AAA_lid_13"/>
    <property type="match status" value="1"/>
</dbReference>
<dbReference type="PANTHER" id="PTHR46411:SF4">
    <property type="entry name" value="AAA+ ATPASE DOMAIN-CONTAINING PROTEIN"/>
    <property type="match status" value="1"/>
</dbReference>
<proteinExistence type="predicted"/>
<dbReference type="InterPro" id="IPR027417">
    <property type="entry name" value="P-loop_NTPase"/>
</dbReference>
<accession>A0A1V8TQ20</accession>
<comment type="caution">
    <text evidence="3">The sequence shown here is derived from an EMBL/GenBank/DDBJ whole genome shotgun (WGS) entry which is preliminary data.</text>
</comment>
<dbReference type="PANTHER" id="PTHR46411">
    <property type="entry name" value="FAMILY ATPASE, PUTATIVE-RELATED"/>
    <property type="match status" value="1"/>
</dbReference>
<feature type="compositionally biased region" description="Basic residues" evidence="1">
    <location>
        <begin position="1"/>
        <end position="17"/>
    </location>
</feature>
<dbReference type="Gene3D" id="3.40.50.300">
    <property type="entry name" value="P-loop containing nucleotide triphosphate hydrolases"/>
    <property type="match status" value="1"/>
</dbReference>
<feature type="region of interest" description="Disordered" evidence="1">
    <location>
        <begin position="143"/>
        <end position="167"/>
    </location>
</feature>
<dbReference type="OrthoDB" id="10042665at2759"/>
<reference evidence="4" key="1">
    <citation type="submission" date="2017-03" db="EMBL/GenBank/DDBJ databases">
        <title>Genomes of endolithic fungi from Antarctica.</title>
        <authorList>
            <person name="Coleine C."/>
            <person name="Masonjones S."/>
            <person name="Stajich J.E."/>
        </authorList>
    </citation>
    <scope>NUCLEOTIDE SEQUENCE [LARGE SCALE GENOMIC DNA]</scope>
    <source>
        <strain evidence="4">CCFEE 5527</strain>
    </source>
</reference>
<evidence type="ECO:0000313" key="3">
    <source>
        <dbReference type="EMBL" id="OQO13483.1"/>
    </source>
</evidence>
<dbReference type="Proteomes" id="UP000192596">
    <property type="component" value="Unassembled WGS sequence"/>
</dbReference>
<dbReference type="CDD" id="cd19481">
    <property type="entry name" value="RecA-like_protease"/>
    <property type="match status" value="1"/>
</dbReference>
<gene>
    <name evidence="3" type="ORF">B0A48_01711</name>
</gene>
<evidence type="ECO:0000259" key="2">
    <source>
        <dbReference type="SMART" id="SM00382"/>
    </source>
</evidence>
<dbReference type="GO" id="GO:0005524">
    <property type="term" value="F:ATP binding"/>
    <property type="evidence" value="ECO:0007669"/>
    <property type="project" value="InterPro"/>
</dbReference>
<name>A0A1V8TQ20_9PEZI</name>
<dbReference type="InterPro" id="IPR054289">
    <property type="entry name" value="DUF7025"/>
</dbReference>
<feature type="region of interest" description="Disordered" evidence="1">
    <location>
        <begin position="799"/>
        <end position="824"/>
    </location>
</feature>
<dbReference type="InterPro" id="IPR003959">
    <property type="entry name" value="ATPase_AAA_core"/>
</dbReference>
<dbReference type="SUPFAM" id="SSF52540">
    <property type="entry name" value="P-loop containing nucleoside triphosphate hydrolases"/>
    <property type="match status" value="1"/>
</dbReference>
<evidence type="ECO:0000313" key="4">
    <source>
        <dbReference type="Proteomes" id="UP000192596"/>
    </source>
</evidence>
<dbReference type="Pfam" id="PF00004">
    <property type="entry name" value="AAA"/>
    <property type="match status" value="1"/>
</dbReference>